<dbReference type="SUPFAM" id="SSF103473">
    <property type="entry name" value="MFS general substrate transporter"/>
    <property type="match status" value="1"/>
</dbReference>
<gene>
    <name evidence="6" type="ORF">HJG40_14880</name>
</gene>
<evidence type="ECO:0000259" key="5">
    <source>
        <dbReference type="PROSITE" id="PS50850"/>
    </source>
</evidence>
<proteinExistence type="predicted"/>
<evidence type="ECO:0000256" key="3">
    <source>
        <dbReference type="ARBA" id="ARBA00023136"/>
    </source>
</evidence>
<protein>
    <submittedName>
        <fullName evidence="6">MFS transporter</fullName>
    </submittedName>
</protein>
<feature type="domain" description="Major facilitator superfamily (MFS) profile" evidence="5">
    <location>
        <begin position="12"/>
        <end position="94"/>
    </location>
</feature>
<dbReference type="RefSeq" id="WP_368356175.1">
    <property type="nucleotide sequence ID" value="NZ_JABELD010000185.1"/>
</dbReference>
<dbReference type="PROSITE" id="PS50850">
    <property type="entry name" value="MFS"/>
    <property type="match status" value="1"/>
</dbReference>
<evidence type="ECO:0000313" key="6">
    <source>
        <dbReference type="EMBL" id="MBU2740035.1"/>
    </source>
</evidence>
<dbReference type="EMBL" id="JABELD010000185">
    <property type="protein sequence ID" value="MBU2740035.1"/>
    <property type="molecule type" value="Genomic_DNA"/>
</dbReference>
<reference evidence="6 7" key="1">
    <citation type="journal article" date="2021" name="ISME J.">
        <title>Genomic evolution of the class Acidithiobacillia: deep-branching Proteobacteria living in extreme acidic conditions.</title>
        <authorList>
            <person name="Moya-Beltran A."/>
            <person name="Beard S."/>
            <person name="Rojas-Villalobos C."/>
            <person name="Issotta F."/>
            <person name="Gallardo Y."/>
            <person name="Ulloa R."/>
            <person name="Giaveno A."/>
            <person name="Degli Esposti M."/>
            <person name="Johnson D.B."/>
            <person name="Quatrini R."/>
        </authorList>
    </citation>
    <scope>NUCLEOTIDE SEQUENCE [LARGE SCALE GENOMIC DNA]</scope>
    <source>
        <strain evidence="6 7">ATCC 19703</strain>
    </source>
</reference>
<keyword evidence="1 4" id="KW-0812">Transmembrane</keyword>
<sequence length="94" mass="10366">STFLQVSFQDRTYRALCQGGVTNKIADTLVWVLFPLFFKFHGLGVIYIGWITGVYAMVWGLCQFWTGHLADRIGRKPPVLLGFALLSAGLAGTA</sequence>
<evidence type="ECO:0000256" key="4">
    <source>
        <dbReference type="SAM" id="Phobius"/>
    </source>
</evidence>
<feature type="transmembrane region" description="Helical" evidence="4">
    <location>
        <begin position="44"/>
        <end position="66"/>
    </location>
</feature>
<feature type="non-terminal residue" evidence="6">
    <location>
        <position position="94"/>
    </location>
</feature>
<keyword evidence="7" id="KW-1185">Reference proteome</keyword>
<evidence type="ECO:0000313" key="7">
    <source>
        <dbReference type="Proteomes" id="UP001197028"/>
    </source>
</evidence>
<evidence type="ECO:0000256" key="2">
    <source>
        <dbReference type="ARBA" id="ARBA00022989"/>
    </source>
</evidence>
<dbReference type="Gene3D" id="1.20.1250.20">
    <property type="entry name" value="MFS general substrate transporter like domains"/>
    <property type="match status" value="1"/>
</dbReference>
<feature type="non-terminal residue" evidence="6">
    <location>
        <position position="1"/>
    </location>
</feature>
<evidence type="ECO:0000256" key="1">
    <source>
        <dbReference type="ARBA" id="ARBA00022692"/>
    </source>
</evidence>
<accession>A0ABS5ZTM8</accession>
<dbReference type="Pfam" id="PF07690">
    <property type="entry name" value="MFS_1"/>
    <property type="match status" value="1"/>
</dbReference>
<organism evidence="6 7">
    <name type="scientific">Acidithiobacillus concretivorus</name>
    <dbReference type="NCBI Taxonomy" id="3063952"/>
    <lineage>
        <taxon>Bacteria</taxon>
        <taxon>Pseudomonadati</taxon>
        <taxon>Pseudomonadota</taxon>
        <taxon>Acidithiobacillia</taxon>
        <taxon>Acidithiobacillales</taxon>
        <taxon>Acidithiobacillaceae</taxon>
        <taxon>Acidithiobacillus</taxon>
    </lineage>
</organism>
<dbReference type="InterPro" id="IPR020846">
    <property type="entry name" value="MFS_dom"/>
</dbReference>
<keyword evidence="2 4" id="KW-1133">Transmembrane helix</keyword>
<dbReference type="InterPro" id="IPR036259">
    <property type="entry name" value="MFS_trans_sf"/>
</dbReference>
<dbReference type="InterPro" id="IPR011701">
    <property type="entry name" value="MFS"/>
</dbReference>
<dbReference type="Proteomes" id="UP001197028">
    <property type="component" value="Unassembled WGS sequence"/>
</dbReference>
<keyword evidence="3 4" id="KW-0472">Membrane</keyword>
<name>A0ABS5ZTM8_9PROT</name>
<comment type="caution">
    <text evidence="6">The sequence shown here is derived from an EMBL/GenBank/DDBJ whole genome shotgun (WGS) entry which is preliminary data.</text>
</comment>